<evidence type="ECO:0000256" key="1">
    <source>
        <dbReference type="ARBA" id="ARBA00004141"/>
    </source>
</evidence>
<dbReference type="EMBL" id="CM017884">
    <property type="protein sequence ID" value="KAG1366835.1"/>
    <property type="molecule type" value="Genomic_DNA"/>
</dbReference>
<gene>
    <name evidence="10" type="ORF">COCNU_13G006250</name>
</gene>
<evidence type="ECO:0000256" key="3">
    <source>
        <dbReference type="ARBA" id="ARBA00022679"/>
    </source>
</evidence>
<protein>
    <recommendedName>
        <fullName evidence="8">S-acyltransferase</fullName>
        <ecNumber evidence="8">2.3.1.225</ecNumber>
    </recommendedName>
    <alternativeName>
        <fullName evidence="8">Palmitoyltransferase</fullName>
    </alternativeName>
</protein>
<evidence type="ECO:0000256" key="5">
    <source>
        <dbReference type="ARBA" id="ARBA00022989"/>
    </source>
</evidence>
<accession>A0A8K0ITV9</accession>
<dbReference type="InterPro" id="IPR039859">
    <property type="entry name" value="PFA4/ZDH16/20/ERF2-like"/>
</dbReference>
<dbReference type="PANTHER" id="PTHR22883:SF265">
    <property type="entry name" value="PROTEIN S-ACYLTRANSFERASE 22-RELATED"/>
    <property type="match status" value="1"/>
</dbReference>
<proteinExistence type="inferred from homology"/>
<evidence type="ECO:0000256" key="2">
    <source>
        <dbReference type="ARBA" id="ARBA00008574"/>
    </source>
</evidence>
<reference evidence="10" key="2">
    <citation type="submission" date="2019-07" db="EMBL/GenBank/DDBJ databases">
        <authorList>
            <person name="Yang Y."/>
            <person name="Bocs S."/>
            <person name="Baudouin L."/>
        </authorList>
    </citation>
    <scope>NUCLEOTIDE SEQUENCE</scope>
    <source>
        <tissue evidence="10">Spear leaf of Hainan Tall coconut</tissue>
    </source>
</reference>
<evidence type="ECO:0000313" key="10">
    <source>
        <dbReference type="EMBL" id="KAG1366835.1"/>
    </source>
</evidence>
<dbReference type="InterPro" id="IPR001594">
    <property type="entry name" value="Palmitoyltrfase_DHHC"/>
</dbReference>
<evidence type="ECO:0000256" key="6">
    <source>
        <dbReference type="ARBA" id="ARBA00023136"/>
    </source>
</evidence>
<keyword evidence="3 8" id="KW-0808">Transferase</keyword>
<comment type="catalytic activity">
    <reaction evidence="8">
        <text>L-cysteinyl-[protein] + hexadecanoyl-CoA = S-hexadecanoyl-L-cysteinyl-[protein] + CoA</text>
        <dbReference type="Rhea" id="RHEA:36683"/>
        <dbReference type="Rhea" id="RHEA-COMP:10131"/>
        <dbReference type="Rhea" id="RHEA-COMP:11032"/>
        <dbReference type="ChEBI" id="CHEBI:29950"/>
        <dbReference type="ChEBI" id="CHEBI:57287"/>
        <dbReference type="ChEBI" id="CHEBI:57379"/>
        <dbReference type="ChEBI" id="CHEBI:74151"/>
        <dbReference type="EC" id="2.3.1.225"/>
    </reaction>
</comment>
<dbReference type="PROSITE" id="PS50216">
    <property type="entry name" value="DHHC"/>
    <property type="match status" value="1"/>
</dbReference>
<feature type="transmembrane region" description="Helical" evidence="8">
    <location>
        <begin position="201"/>
        <end position="228"/>
    </location>
</feature>
<dbReference type="OrthoDB" id="1747966at2759"/>
<dbReference type="GO" id="GO:0005783">
    <property type="term" value="C:endoplasmic reticulum"/>
    <property type="evidence" value="ECO:0007669"/>
    <property type="project" value="TreeGrafter"/>
</dbReference>
<reference evidence="10" key="1">
    <citation type="journal article" date="2017" name="Gigascience">
        <title>The genome draft of coconut (Cocos nucifera).</title>
        <authorList>
            <person name="Xiao Y."/>
            <person name="Xu P."/>
            <person name="Fan H."/>
            <person name="Baudouin L."/>
            <person name="Xia W."/>
            <person name="Bocs S."/>
            <person name="Xu J."/>
            <person name="Li Q."/>
            <person name="Guo A."/>
            <person name="Zhou L."/>
            <person name="Li J."/>
            <person name="Wu Y."/>
            <person name="Ma Z."/>
            <person name="Armero A."/>
            <person name="Issali A.E."/>
            <person name="Liu N."/>
            <person name="Peng M."/>
            <person name="Yang Y."/>
        </authorList>
    </citation>
    <scope>NUCLEOTIDE SEQUENCE</scope>
    <source>
        <tissue evidence="10">Spear leaf of Hainan Tall coconut</tissue>
    </source>
</reference>
<dbReference type="GO" id="GO:0005794">
    <property type="term" value="C:Golgi apparatus"/>
    <property type="evidence" value="ECO:0007669"/>
    <property type="project" value="TreeGrafter"/>
</dbReference>
<evidence type="ECO:0000259" key="9">
    <source>
        <dbReference type="Pfam" id="PF01529"/>
    </source>
</evidence>
<evidence type="ECO:0000313" key="11">
    <source>
        <dbReference type="Proteomes" id="UP000797356"/>
    </source>
</evidence>
<keyword evidence="11" id="KW-1185">Reference proteome</keyword>
<keyword evidence="6 8" id="KW-0472">Membrane</keyword>
<keyword evidence="4 8" id="KW-0812">Transmembrane</keyword>
<feature type="transmembrane region" description="Helical" evidence="8">
    <location>
        <begin position="160"/>
        <end position="181"/>
    </location>
</feature>
<evidence type="ECO:0000256" key="4">
    <source>
        <dbReference type="ARBA" id="ARBA00022692"/>
    </source>
</evidence>
<sequence length="368" mass="41725">MLGMFLAPKSNQICPKYLIPYLDDLSQLEAIDWAFAIKDLILLGLPKIAECLRFGKLVQAKREVVYINEHGGSIIMSHVHDLLINQMIVDDRLAMRKHGWQLPYHPLQVVAVAVVLALEFAFYVFFVPFVGKKLFQYVVMGIYTPLWLNNCIGRKNYRRFFILMVSALLVTSVSFLFYTVLVATYLVLCTMELVVKKVASILFQASCTILAMIATLPLAQLFSFHILLIKKGISTHDYIIALREQEQQEQQGVHDEVSKAATEARKRSKVLQPIVKRELPLGHDIDNSFGSGRIVPRPDNKRWPNKRGRFLVDLPLEPLAKISARTTEGDDSDLAQETSSSLAPLQLEARSAFWPNKPVFCKNCCLFS</sequence>
<comment type="subcellular location">
    <subcellularLocation>
        <location evidence="1">Membrane</location>
        <topology evidence="1">Multi-pass membrane protein</topology>
    </subcellularLocation>
</comment>
<comment type="domain">
    <text evidence="8">The DHHC domain is required for palmitoyltransferase activity.</text>
</comment>
<dbReference type="Pfam" id="PF01529">
    <property type="entry name" value="DHHC"/>
    <property type="match status" value="1"/>
</dbReference>
<dbReference type="GO" id="GO:0006612">
    <property type="term" value="P:protein targeting to membrane"/>
    <property type="evidence" value="ECO:0007669"/>
    <property type="project" value="TreeGrafter"/>
</dbReference>
<dbReference type="AlphaFoldDB" id="A0A8K0ITV9"/>
<comment type="similarity">
    <text evidence="2 8">Belongs to the DHHC palmitoyltransferase family.</text>
</comment>
<dbReference type="GO" id="GO:0016020">
    <property type="term" value="C:membrane"/>
    <property type="evidence" value="ECO:0007669"/>
    <property type="project" value="UniProtKB-SubCell"/>
</dbReference>
<name>A0A8K0ITV9_COCNU</name>
<keyword evidence="7 8" id="KW-0012">Acyltransferase</keyword>
<evidence type="ECO:0000256" key="8">
    <source>
        <dbReference type="RuleBase" id="RU079119"/>
    </source>
</evidence>
<keyword evidence="5 8" id="KW-1133">Transmembrane helix</keyword>
<dbReference type="Proteomes" id="UP000797356">
    <property type="component" value="Chromosome 13"/>
</dbReference>
<organism evidence="10 11">
    <name type="scientific">Cocos nucifera</name>
    <name type="common">Coconut palm</name>
    <dbReference type="NCBI Taxonomy" id="13894"/>
    <lineage>
        <taxon>Eukaryota</taxon>
        <taxon>Viridiplantae</taxon>
        <taxon>Streptophyta</taxon>
        <taxon>Embryophyta</taxon>
        <taxon>Tracheophyta</taxon>
        <taxon>Spermatophyta</taxon>
        <taxon>Magnoliopsida</taxon>
        <taxon>Liliopsida</taxon>
        <taxon>Arecaceae</taxon>
        <taxon>Arecoideae</taxon>
        <taxon>Cocoseae</taxon>
        <taxon>Attaleinae</taxon>
        <taxon>Cocos</taxon>
    </lineage>
</organism>
<feature type="transmembrane region" description="Helical" evidence="8">
    <location>
        <begin position="106"/>
        <end position="128"/>
    </location>
</feature>
<comment type="caution">
    <text evidence="10">The sequence shown here is derived from an EMBL/GenBank/DDBJ whole genome shotgun (WGS) entry which is preliminary data.</text>
</comment>
<dbReference type="EC" id="2.3.1.225" evidence="8"/>
<evidence type="ECO:0000256" key="7">
    <source>
        <dbReference type="ARBA" id="ARBA00023315"/>
    </source>
</evidence>
<feature type="domain" description="Palmitoyltransferase DHHC" evidence="9">
    <location>
        <begin position="147"/>
        <end position="239"/>
    </location>
</feature>
<dbReference type="PANTHER" id="PTHR22883">
    <property type="entry name" value="ZINC FINGER DHHC DOMAIN CONTAINING PROTEIN"/>
    <property type="match status" value="1"/>
</dbReference>
<dbReference type="GO" id="GO:0019706">
    <property type="term" value="F:protein-cysteine S-palmitoyltransferase activity"/>
    <property type="evidence" value="ECO:0007669"/>
    <property type="project" value="UniProtKB-EC"/>
</dbReference>